<dbReference type="EMBL" id="JBDIML010000003">
    <property type="protein sequence ID" value="MEN2767540.1"/>
    <property type="molecule type" value="Genomic_DNA"/>
</dbReference>
<organism evidence="2 3">
    <name type="scientific">Ornithinibacillus xuwenensis</name>
    <dbReference type="NCBI Taxonomy" id="3144668"/>
    <lineage>
        <taxon>Bacteria</taxon>
        <taxon>Bacillati</taxon>
        <taxon>Bacillota</taxon>
        <taxon>Bacilli</taxon>
        <taxon>Bacillales</taxon>
        <taxon>Bacillaceae</taxon>
        <taxon>Ornithinibacillus</taxon>
    </lineage>
</organism>
<proteinExistence type="predicted"/>
<comment type="caution">
    <text evidence="2">The sequence shown here is derived from an EMBL/GenBank/DDBJ whole genome shotgun (WGS) entry which is preliminary data.</text>
</comment>
<protein>
    <submittedName>
        <fullName evidence="2">YczI family protein</fullName>
    </submittedName>
</protein>
<dbReference type="Pfam" id="PF13129">
    <property type="entry name" value="DUF3953"/>
    <property type="match status" value="1"/>
</dbReference>
<evidence type="ECO:0000313" key="2">
    <source>
        <dbReference type="EMBL" id="MEN2767540.1"/>
    </source>
</evidence>
<keyword evidence="1" id="KW-0812">Transmembrane</keyword>
<evidence type="ECO:0000256" key="1">
    <source>
        <dbReference type="SAM" id="Phobius"/>
    </source>
</evidence>
<dbReference type="RefSeq" id="WP_345825013.1">
    <property type="nucleotide sequence ID" value="NZ_JBDIML010000003.1"/>
</dbReference>
<feature type="transmembrane region" description="Helical" evidence="1">
    <location>
        <begin position="28"/>
        <end position="45"/>
    </location>
</feature>
<keyword evidence="1" id="KW-1133">Transmembrane helix</keyword>
<sequence>MLKMIRISLAVVIIILSIYILLTDNFDMLLYSNTLLGLLLFVIGLEELKKEKKGFGYLGIFASIFAFFVSIQLIFFN</sequence>
<dbReference type="InterPro" id="IPR025018">
    <property type="entry name" value="DUF3953"/>
</dbReference>
<keyword evidence="3" id="KW-1185">Reference proteome</keyword>
<gene>
    <name evidence="2" type="ORF">ABC228_10100</name>
</gene>
<feature type="transmembrane region" description="Helical" evidence="1">
    <location>
        <begin position="7"/>
        <end position="22"/>
    </location>
</feature>
<accession>A0ABU9XGX8</accession>
<feature type="transmembrane region" description="Helical" evidence="1">
    <location>
        <begin position="57"/>
        <end position="76"/>
    </location>
</feature>
<evidence type="ECO:0000313" key="3">
    <source>
        <dbReference type="Proteomes" id="UP001444625"/>
    </source>
</evidence>
<keyword evidence="1" id="KW-0472">Membrane</keyword>
<name>A0ABU9XGX8_9BACI</name>
<reference evidence="2 3" key="1">
    <citation type="submission" date="2024-05" db="EMBL/GenBank/DDBJ databases">
        <authorList>
            <person name="Haq I."/>
            <person name="Ullah Z."/>
            <person name="Ahmad R."/>
            <person name="Li M."/>
            <person name="Tong Y."/>
        </authorList>
    </citation>
    <scope>NUCLEOTIDE SEQUENCE [LARGE SCALE GENOMIC DNA]</scope>
    <source>
        <strain evidence="2 3">16A2E</strain>
    </source>
</reference>
<dbReference type="Proteomes" id="UP001444625">
    <property type="component" value="Unassembled WGS sequence"/>
</dbReference>